<proteinExistence type="predicted"/>
<evidence type="ECO:0000256" key="1">
    <source>
        <dbReference type="SAM" id="MobiDB-lite"/>
    </source>
</evidence>
<feature type="compositionally biased region" description="Acidic residues" evidence="1">
    <location>
        <begin position="227"/>
        <end position="244"/>
    </location>
</feature>
<feature type="region of interest" description="Disordered" evidence="1">
    <location>
        <begin position="163"/>
        <end position="284"/>
    </location>
</feature>
<comment type="caution">
    <text evidence="2">The sequence shown here is derived from an EMBL/GenBank/DDBJ whole genome shotgun (WGS) entry which is preliminary data.</text>
</comment>
<dbReference type="AlphaFoldDB" id="A0A9W6YN37"/>
<dbReference type="OrthoDB" id="166596at2759"/>
<protein>
    <submittedName>
        <fullName evidence="2">Unnamed protein product</fullName>
    </submittedName>
</protein>
<dbReference type="EMBL" id="BSXT01018859">
    <property type="protein sequence ID" value="GMG14868.1"/>
    <property type="molecule type" value="Genomic_DNA"/>
</dbReference>
<evidence type="ECO:0000313" key="3">
    <source>
        <dbReference type="Proteomes" id="UP001165121"/>
    </source>
</evidence>
<evidence type="ECO:0000313" key="2">
    <source>
        <dbReference type="EMBL" id="GMG14868.1"/>
    </source>
</evidence>
<feature type="compositionally biased region" description="Low complexity" evidence="1">
    <location>
        <begin position="165"/>
        <end position="184"/>
    </location>
</feature>
<accession>A0A9W6YN37</accession>
<name>A0A9W6YN37_9STRA</name>
<organism evidence="2 3">
    <name type="scientific">Phytophthora fragariaefolia</name>
    <dbReference type="NCBI Taxonomy" id="1490495"/>
    <lineage>
        <taxon>Eukaryota</taxon>
        <taxon>Sar</taxon>
        <taxon>Stramenopiles</taxon>
        <taxon>Oomycota</taxon>
        <taxon>Peronosporomycetes</taxon>
        <taxon>Peronosporales</taxon>
        <taxon>Peronosporaceae</taxon>
        <taxon>Phytophthora</taxon>
    </lineage>
</organism>
<gene>
    <name evidence="2" type="ORF">Pfra01_002924500</name>
</gene>
<feature type="compositionally biased region" description="Polar residues" evidence="1">
    <location>
        <begin position="185"/>
        <end position="222"/>
    </location>
</feature>
<reference evidence="2" key="1">
    <citation type="submission" date="2023-04" db="EMBL/GenBank/DDBJ databases">
        <title>Phytophthora fragariaefolia NBRC 109709.</title>
        <authorList>
            <person name="Ichikawa N."/>
            <person name="Sato H."/>
            <person name="Tonouchi N."/>
        </authorList>
    </citation>
    <scope>NUCLEOTIDE SEQUENCE</scope>
    <source>
        <strain evidence="2">NBRC 109709</strain>
    </source>
</reference>
<keyword evidence="3" id="KW-1185">Reference proteome</keyword>
<dbReference type="Proteomes" id="UP001165121">
    <property type="component" value="Unassembled WGS sequence"/>
</dbReference>
<sequence length="325" mass="33932">MGWFDYLDVRHANSPLERHCFGLSGSFSGSPAENTAAFSVAFNSSKYTSLKEFVTDLGQIVASGANIECLTDPNETPQSLPNELEWTHSGTEGFTSSHEGPCEAWCDSTRVFQDTDCAEHFTTTAPAKMPYNKAGCAGANRLTFYSVLASTALAHLASLRRLRRGGSNSPSRSSSTTSGSTGQSETPTATLATPKSGTATPSVATANPSVSTALPSFTNSVSGDKGDECDSLDVAGSDEEEEDCGSLNIAGSDDDEIASDAATTEEDCGSLDLAGSEEDEDCDSLDVAGSETHATTFDTISESSLNFGDVGGSYISGKVQEQNYT</sequence>
<feature type="compositionally biased region" description="Acidic residues" evidence="1">
    <location>
        <begin position="252"/>
        <end position="284"/>
    </location>
</feature>